<sequence>MKKIYLSFSMLFLALSAFCQDIDYTLYAQWSSADSTWESTTRRTNSFDSGNLVMVLAEYLYPDSSNWHPFQRTINEYNNDQTVSETRSESWNTGSSSWEILSRTIYSYYSTGFILSEVGENRINDAWIPLEKAENNYDSDNILIEKLFSNWDTLSNDWLFSHKYQYSYYPDGKLANVITEKFLNSQWVHHDEMNYSYTDFGKIAETAESLNIANDGSISGTRTRYIYDDSENLISKVRESIFQPTQDWRPVLQYNYSNNTDGSVQSFIRQVNMGIDSLYWINFGRLSYFYLSPNFVQQPEPFSFALFPNPVSDEFHIQIDEITKPVFYKVVNMEGKTVISGSFNSANKSVNTSGIAAGFYLIEIRNGEKAGFAKFVKE</sequence>
<keyword evidence="5" id="KW-1185">Reference proteome</keyword>
<feature type="signal peptide" evidence="2">
    <location>
        <begin position="1"/>
        <end position="19"/>
    </location>
</feature>
<feature type="domain" description="Secretion system C-terminal sorting" evidence="3">
    <location>
        <begin position="306"/>
        <end position="375"/>
    </location>
</feature>
<dbReference type="NCBIfam" id="TIGR04183">
    <property type="entry name" value="Por_Secre_tail"/>
    <property type="match status" value="1"/>
</dbReference>
<evidence type="ECO:0000259" key="3">
    <source>
        <dbReference type="Pfam" id="PF18962"/>
    </source>
</evidence>
<dbReference type="InterPro" id="IPR026444">
    <property type="entry name" value="Secre_tail"/>
</dbReference>
<keyword evidence="1 2" id="KW-0732">Signal</keyword>
<evidence type="ECO:0000313" key="4">
    <source>
        <dbReference type="EMBL" id="NEN24310.1"/>
    </source>
</evidence>
<dbReference type="Gene3D" id="2.40.128.720">
    <property type="match status" value="2"/>
</dbReference>
<dbReference type="RefSeq" id="WP_163285703.1">
    <property type="nucleotide sequence ID" value="NZ_JAAGVY010000023.1"/>
</dbReference>
<evidence type="ECO:0000313" key="5">
    <source>
        <dbReference type="Proteomes" id="UP000486602"/>
    </source>
</evidence>
<evidence type="ECO:0000256" key="2">
    <source>
        <dbReference type="SAM" id="SignalP"/>
    </source>
</evidence>
<proteinExistence type="predicted"/>
<dbReference type="EMBL" id="JAAGVY010000023">
    <property type="protein sequence ID" value="NEN24310.1"/>
    <property type="molecule type" value="Genomic_DNA"/>
</dbReference>
<accession>A0A7K3WRK3</accession>
<reference evidence="4 5" key="1">
    <citation type="submission" date="2020-02" db="EMBL/GenBank/DDBJ databases">
        <title>Out from the shadows clarifying the taxonomy of the family Cryomorphaceae and related taxa by utilizing the GTDB taxonomic framework.</title>
        <authorList>
            <person name="Bowman J.P."/>
        </authorList>
    </citation>
    <scope>NUCLEOTIDE SEQUENCE [LARGE SCALE GENOMIC DNA]</scope>
    <source>
        <strain evidence="4 5">QSSC 1-22</strain>
    </source>
</reference>
<protein>
    <submittedName>
        <fullName evidence="4">T9SS type A sorting domain-containing protein</fullName>
    </submittedName>
</protein>
<name>A0A7K3WRK3_9FLAO</name>
<dbReference type="Proteomes" id="UP000486602">
    <property type="component" value="Unassembled WGS sequence"/>
</dbReference>
<comment type="caution">
    <text evidence="4">The sequence shown here is derived from an EMBL/GenBank/DDBJ whole genome shotgun (WGS) entry which is preliminary data.</text>
</comment>
<evidence type="ECO:0000256" key="1">
    <source>
        <dbReference type="ARBA" id="ARBA00022729"/>
    </source>
</evidence>
<gene>
    <name evidence="4" type="ORF">G3O08_12425</name>
</gene>
<dbReference type="AlphaFoldDB" id="A0A7K3WRK3"/>
<dbReference type="Pfam" id="PF18962">
    <property type="entry name" value="Por_Secre_tail"/>
    <property type="match status" value="1"/>
</dbReference>
<organism evidence="4 5">
    <name type="scientific">Cryomorpha ignava</name>
    <dbReference type="NCBI Taxonomy" id="101383"/>
    <lineage>
        <taxon>Bacteria</taxon>
        <taxon>Pseudomonadati</taxon>
        <taxon>Bacteroidota</taxon>
        <taxon>Flavobacteriia</taxon>
        <taxon>Flavobacteriales</taxon>
        <taxon>Cryomorphaceae</taxon>
        <taxon>Cryomorpha</taxon>
    </lineage>
</organism>
<feature type="chain" id="PRO_5029736800" evidence="2">
    <location>
        <begin position="20"/>
        <end position="378"/>
    </location>
</feature>